<dbReference type="FunFam" id="3.30.460.10:FF:000001">
    <property type="entry name" value="GTP pyrophosphokinase RelA"/>
    <property type="match status" value="1"/>
</dbReference>
<dbReference type="PROSITE" id="PS51880">
    <property type="entry name" value="TGS"/>
    <property type="match status" value="1"/>
</dbReference>
<dbReference type="InterPro" id="IPR004095">
    <property type="entry name" value="TGS"/>
</dbReference>
<dbReference type="SUPFAM" id="SSF109604">
    <property type="entry name" value="HD-domain/PDEase-like"/>
    <property type="match status" value="1"/>
</dbReference>
<protein>
    <recommendedName>
        <fullName evidence="2">TGS domain-containing protein</fullName>
    </recommendedName>
</protein>
<dbReference type="PANTHER" id="PTHR21262:SF31">
    <property type="entry name" value="GTP PYROPHOSPHOKINASE"/>
    <property type="match status" value="1"/>
</dbReference>
<feature type="domain" description="TGS" evidence="2">
    <location>
        <begin position="381"/>
        <end position="442"/>
    </location>
</feature>
<dbReference type="InterPro" id="IPR033655">
    <property type="entry name" value="TGS_RelA/SpoT"/>
</dbReference>
<sequence>MLFGLARHDGAIIKDIREALGSDVADIVQSHEFTRQQFEETQKPLYDHSCRTAARLATVKISVPAICAALLHEIPAHTAVSMEELKKKFSPEISGLTENFQKIRNIRTANSEQFVYHLREMVLAMVDDLRVIIIKMCSNLDRIKHGTELAIDAEKMKNIARESRELLAPVADLLGIWQLRWQLEDAAFEILEPEEFKKIAYQFNVDERKNRDKYIQKTKNIAAKALAEANIACQIEGRFKHFYSIHRKMLDKKKGFDDIGDIFALRIIVNEVDHCYRALGIIHRLWRPKFRRIKDYIAAPKSNNYRSLHTTVFGVNGRATEFQIRTREMDETANFGVAAHWYYKNARKKVPPWIQELLVKQQEYKNDAEFLTKFKSDILNDRIYVYTPKGDVVSLPAGATPIDFAYHIHSEIGHKCAGAKVNDLPVAVNTPLATNDIIEIIVDRTQPGPKREWLTFVKTEGAKKHIENHFNRLPVERSFRL</sequence>
<dbReference type="GO" id="GO:0005886">
    <property type="term" value="C:plasma membrane"/>
    <property type="evidence" value="ECO:0007669"/>
    <property type="project" value="TreeGrafter"/>
</dbReference>
<dbReference type="PANTHER" id="PTHR21262">
    <property type="entry name" value="GUANOSINE-3',5'-BIS DIPHOSPHATE 3'-PYROPHOSPHOHYDROLASE"/>
    <property type="match status" value="1"/>
</dbReference>
<dbReference type="Pfam" id="PF02824">
    <property type="entry name" value="TGS"/>
    <property type="match status" value="1"/>
</dbReference>
<dbReference type="GO" id="GO:0015969">
    <property type="term" value="P:guanosine tetraphosphate metabolic process"/>
    <property type="evidence" value="ECO:0007669"/>
    <property type="project" value="InterPro"/>
</dbReference>
<dbReference type="SUPFAM" id="SSF81271">
    <property type="entry name" value="TGS-like"/>
    <property type="match status" value="1"/>
</dbReference>
<dbReference type="InterPro" id="IPR012675">
    <property type="entry name" value="Beta-grasp_dom_sf"/>
</dbReference>
<dbReference type="Pfam" id="PF13328">
    <property type="entry name" value="HD_4"/>
    <property type="match status" value="1"/>
</dbReference>
<dbReference type="SUPFAM" id="SSF81301">
    <property type="entry name" value="Nucleotidyltransferase"/>
    <property type="match status" value="1"/>
</dbReference>
<comment type="similarity">
    <text evidence="1">Belongs to the RelA/SpoT family.</text>
</comment>
<proteinExistence type="inferred from homology"/>
<comment type="caution">
    <text evidence="3">The sequence shown here is derived from an EMBL/GenBank/DDBJ whole genome shotgun (WGS) entry which is preliminary data.</text>
</comment>
<dbReference type="Gene3D" id="3.30.460.10">
    <property type="entry name" value="Beta Polymerase, domain 2"/>
    <property type="match status" value="1"/>
</dbReference>
<evidence type="ECO:0000259" key="2">
    <source>
        <dbReference type="PROSITE" id="PS51880"/>
    </source>
</evidence>
<dbReference type="EMBL" id="MFGM01000007">
    <property type="protein sequence ID" value="OGF38182.1"/>
    <property type="molecule type" value="Genomic_DNA"/>
</dbReference>
<dbReference type="Proteomes" id="UP000178656">
    <property type="component" value="Unassembled WGS sequence"/>
</dbReference>
<evidence type="ECO:0000313" key="4">
    <source>
        <dbReference type="Proteomes" id="UP000178656"/>
    </source>
</evidence>
<dbReference type="Gene3D" id="3.10.20.30">
    <property type="match status" value="1"/>
</dbReference>
<dbReference type="InterPro" id="IPR007685">
    <property type="entry name" value="RelA_SpoT"/>
</dbReference>
<dbReference type="CDD" id="cd05399">
    <property type="entry name" value="NT_Rel-Spo_like"/>
    <property type="match status" value="1"/>
</dbReference>
<accession>A0A1F5TGX3</accession>
<evidence type="ECO:0000313" key="3">
    <source>
        <dbReference type="EMBL" id="OGF38182.1"/>
    </source>
</evidence>
<dbReference type="CDD" id="cd01668">
    <property type="entry name" value="TGS_RSH"/>
    <property type="match status" value="1"/>
</dbReference>
<dbReference type="SMART" id="SM00954">
    <property type="entry name" value="RelA_SpoT"/>
    <property type="match status" value="1"/>
</dbReference>
<dbReference type="InterPro" id="IPR012676">
    <property type="entry name" value="TGS-like"/>
</dbReference>
<dbReference type="FunFam" id="3.10.20.30:FF:000002">
    <property type="entry name" value="GTP pyrophosphokinase (RelA/SpoT)"/>
    <property type="match status" value="1"/>
</dbReference>
<dbReference type="AlphaFoldDB" id="A0A1F5TGX3"/>
<evidence type="ECO:0000256" key="1">
    <source>
        <dbReference type="ARBA" id="ARBA00007476"/>
    </source>
</evidence>
<dbReference type="InterPro" id="IPR043519">
    <property type="entry name" value="NT_sf"/>
</dbReference>
<gene>
    <name evidence="3" type="ORF">A2482_04345</name>
</gene>
<name>A0A1F5TGX3_9BACT</name>
<organism evidence="3 4">
    <name type="scientific">Candidatus Falkowbacteria bacterium RIFOXYC2_FULL_48_21</name>
    <dbReference type="NCBI Taxonomy" id="1798005"/>
    <lineage>
        <taxon>Bacteria</taxon>
        <taxon>Candidatus Falkowiibacteriota</taxon>
    </lineage>
</organism>
<dbReference type="Gene3D" id="1.10.3210.10">
    <property type="entry name" value="Hypothetical protein af1432"/>
    <property type="match status" value="1"/>
</dbReference>
<reference evidence="3 4" key="1">
    <citation type="journal article" date="2016" name="Nat. Commun.">
        <title>Thousands of microbial genomes shed light on interconnected biogeochemical processes in an aquifer system.</title>
        <authorList>
            <person name="Anantharaman K."/>
            <person name="Brown C.T."/>
            <person name="Hug L.A."/>
            <person name="Sharon I."/>
            <person name="Castelle C.J."/>
            <person name="Probst A.J."/>
            <person name="Thomas B.C."/>
            <person name="Singh A."/>
            <person name="Wilkins M.J."/>
            <person name="Karaoz U."/>
            <person name="Brodie E.L."/>
            <person name="Williams K.H."/>
            <person name="Hubbard S.S."/>
            <person name="Banfield J.F."/>
        </authorList>
    </citation>
    <scope>NUCLEOTIDE SEQUENCE [LARGE SCALE GENOMIC DNA]</scope>
</reference>
<dbReference type="Pfam" id="PF04607">
    <property type="entry name" value="RelA_SpoT"/>
    <property type="match status" value="1"/>
</dbReference>